<proteinExistence type="predicted"/>
<organism evidence="1 2">
    <name type="scientific">Rangifer tarandus platyrhynchus</name>
    <name type="common">Svalbard reindeer</name>
    <dbReference type="NCBI Taxonomy" id="3082113"/>
    <lineage>
        <taxon>Eukaryota</taxon>
        <taxon>Metazoa</taxon>
        <taxon>Chordata</taxon>
        <taxon>Craniata</taxon>
        <taxon>Vertebrata</taxon>
        <taxon>Euteleostomi</taxon>
        <taxon>Mammalia</taxon>
        <taxon>Eutheria</taxon>
        <taxon>Laurasiatheria</taxon>
        <taxon>Artiodactyla</taxon>
        <taxon>Ruminantia</taxon>
        <taxon>Pecora</taxon>
        <taxon>Cervidae</taxon>
        <taxon>Odocoileinae</taxon>
        <taxon>Rangifer</taxon>
    </lineage>
</organism>
<protein>
    <submittedName>
        <fullName evidence="1">Uncharacterized protein</fullName>
    </submittedName>
</protein>
<dbReference type="EMBL" id="OX596097">
    <property type="protein sequence ID" value="CAM9608288.1"/>
    <property type="molecule type" value="Genomic_DNA"/>
</dbReference>
<evidence type="ECO:0000313" key="2">
    <source>
        <dbReference type="Proteomes" id="UP001162501"/>
    </source>
</evidence>
<reference evidence="1" key="1">
    <citation type="submission" date="2023-05" db="EMBL/GenBank/DDBJ databases">
        <authorList>
            <consortium name="ELIXIR-Norway"/>
        </authorList>
    </citation>
    <scope>NUCLEOTIDE SEQUENCE</scope>
</reference>
<gene>
    <name evidence="1" type="ORF">MRATA1EN22A_LOCUS4925</name>
</gene>
<name>A0AC59YDN7_RANTA</name>
<dbReference type="Proteomes" id="UP001162501">
    <property type="component" value="Chromosome 13"/>
</dbReference>
<reference evidence="1" key="2">
    <citation type="submission" date="2025-03" db="EMBL/GenBank/DDBJ databases">
        <authorList>
            <consortium name="ELIXIR-Norway"/>
            <consortium name="Elixir Norway"/>
        </authorList>
    </citation>
    <scope>NUCLEOTIDE SEQUENCE</scope>
</reference>
<accession>A0AC59YDN7</accession>
<sequence length="123" mass="12555">MGDAAGSPGGRPCIVCEARAAPEKSSPHPRASGLQAWPDPSLPTGLGARAPAPGPRGGSLPHAPAPGGGARQLLLGPSLCHRPREPRGSRTPPAPCRRRTSTPRRPRGRSVPPPAPSRGASHF</sequence>
<evidence type="ECO:0000313" key="1">
    <source>
        <dbReference type="EMBL" id="CAM9608288.1"/>
    </source>
</evidence>